<reference evidence="3 4" key="1">
    <citation type="submission" date="2020-12" db="EMBL/GenBank/DDBJ databases">
        <title>Microbacterium sp. HY060.</title>
        <authorList>
            <person name="Zhou J."/>
        </authorList>
    </citation>
    <scope>NUCLEOTIDE SEQUENCE [LARGE SCALE GENOMIC DNA]</scope>
    <source>
        <strain evidence="3 4">HY60</strain>
    </source>
</reference>
<dbReference type="EMBL" id="CP061169">
    <property type="protein sequence ID" value="QPZ37340.1"/>
    <property type="molecule type" value="Genomic_DNA"/>
</dbReference>
<feature type="region of interest" description="Disordered" evidence="1">
    <location>
        <begin position="124"/>
        <end position="144"/>
    </location>
</feature>
<evidence type="ECO:0000256" key="2">
    <source>
        <dbReference type="SAM" id="Phobius"/>
    </source>
</evidence>
<keyword evidence="4" id="KW-1185">Reference proteome</keyword>
<protein>
    <submittedName>
        <fullName evidence="3">DUF4260 family protein</fullName>
    </submittedName>
</protein>
<dbReference type="InterPro" id="IPR025356">
    <property type="entry name" value="DUF4260"/>
</dbReference>
<organism evidence="3 4">
    <name type="scientific">Paramicrobacterium chengjingii</name>
    <dbReference type="NCBI Taxonomy" id="2769067"/>
    <lineage>
        <taxon>Bacteria</taxon>
        <taxon>Bacillati</taxon>
        <taxon>Actinomycetota</taxon>
        <taxon>Actinomycetes</taxon>
        <taxon>Micrococcales</taxon>
        <taxon>Microbacteriaceae</taxon>
        <taxon>Paramicrobacterium</taxon>
    </lineage>
</organism>
<keyword evidence="2" id="KW-0812">Transmembrane</keyword>
<accession>A0ABX6YF86</accession>
<feature type="compositionally biased region" description="Basic and acidic residues" evidence="1">
    <location>
        <begin position="131"/>
        <end position="144"/>
    </location>
</feature>
<dbReference type="Proteomes" id="UP000662814">
    <property type="component" value="Chromosome"/>
</dbReference>
<dbReference type="RefSeq" id="WP_166992181.1">
    <property type="nucleotide sequence ID" value="NZ_CP061169.1"/>
</dbReference>
<evidence type="ECO:0000313" key="4">
    <source>
        <dbReference type="Proteomes" id="UP000662814"/>
    </source>
</evidence>
<evidence type="ECO:0000256" key="1">
    <source>
        <dbReference type="SAM" id="MobiDB-lite"/>
    </source>
</evidence>
<gene>
    <name evidence="3" type="ORF">HCR76_10840</name>
</gene>
<proteinExistence type="predicted"/>
<name>A0ABX6YF86_9MICO</name>
<feature type="transmembrane region" description="Helical" evidence="2">
    <location>
        <begin position="7"/>
        <end position="24"/>
    </location>
</feature>
<keyword evidence="2" id="KW-0472">Membrane</keyword>
<dbReference type="Pfam" id="PF14079">
    <property type="entry name" value="DUF4260"/>
    <property type="match status" value="1"/>
</dbReference>
<feature type="transmembrane region" description="Helical" evidence="2">
    <location>
        <begin position="61"/>
        <end position="78"/>
    </location>
</feature>
<keyword evidence="2" id="KW-1133">Transmembrane helix</keyword>
<sequence>MRQIHIIQRIEAGAVALLAVVAVVVLYPAWWWVILAAFVVFDLSMLGYVRSTAAGAVSYNLIHNYAWPLVLALIALVTQHSFPVATTISGVLACAWAFHVGVDRTLGFGLKMPDAFGHTDLGGAGADPVSDEGRQRPEQDVQNT</sequence>
<evidence type="ECO:0000313" key="3">
    <source>
        <dbReference type="EMBL" id="QPZ37340.1"/>
    </source>
</evidence>